<dbReference type="PANTHER" id="PTHR43133:SF63">
    <property type="entry name" value="RNA POLYMERASE SIGMA FACTOR FECI-RELATED"/>
    <property type="match status" value="1"/>
</dbReference>
<dbReference type="InterPro" id="IPR013324">
    <property type="entry name" value="RNA_pol_sigma_r3/r4-like"/>
</dbReference>
<dbReference type="RefSeq" id="WP_075471627.1">
    <property type="nucleotide sequence ID" value="NZ_CAWQZC010000112.1"/>
</dbReference>
<comment type="caution">
    <text evidence="7">The sequence shown here is derived from an EMBL/GenBank/DDBJ whole genome shotgun (WGS) entry which is preliminary data.</text>
</comment>
<dbReference type="InterPro" id="IPR036388">
    <property type="entry name" value="WH-like_DNA-bd_sf"/>
</dbReference>
<reference evidence="7 8" key="1">
    <citation type="submission" date="2016-11" db="EMBL/GenBank/DDBJ databases">
        <authorList>
            <person name="Klemetsen T."/>
        </authorList>
    </citation>
    <scope>NUCLEOTIDE SEQUENCE [LARGE SCALE GENOMIC DNA]</scope>
    <source>
        <strain evidence="7">MT 2528</strain>
    </source>
</reference>
<evidence type="ECO:0000256" key="3">
    <source>
        <dbReference type="ARBA" id="ARBA00023082"/>
    </source>
</evidence>
<dbReference type="InterPro" id="IPR013249">
    <property type="entry name" value="RNA_pol_sigma70_r4_t2"/>
</dbReference>
<keyword evidence="3" id="KW-0731">Sigma factor</keyword>
<evidence type="ECO:0000259" key="6">
    <source>
        <dbReference type="Pfam" id="PF08281"/>
    </source>
</evidence>
<dbReference type="Pfam" id="PF08281">
    <property type="entry name" value="Sigma70_r4_2"/>
    <property type="match status" value="1"/>
</dbReference>
<dbReference type="PANTHER" id="PTHR43133">
    <property type="entry name" value="RNA POLYMERASE ECF-TYPE SIGMA FACTO"/>
    <property type="match status" value="1"/>
</dbReference>
<feature type="domain" description="RNA polymerase sigma-70 region 2" evidence="5">
    <location>
        <begin position="15"/>
        <end position="80"/>
    </location>
</feature>
<gene>
    <name evidence="7" type="ORF">MT2528_1464</name>
</gene>
<evidence type="ECO:0000256" key="2">
    <source>
        <dbReference type="ARBA" id="ARBA00023015"/>
    </source>
</evidence>
<dbReference type="Proteomes" id="UP000182660">
    <property type="component" value="Unassembled WGS sequence"/>
</dbReference>
<keyword evidence="2" id="KW-0805">Transcription regulation</keyword>
<dbReference type="InterPro" id="IPR014284">
    <property type="entry name" value="RNA_pol_sigma-70_dom"/>
</dbReference>
<dbReference type="InterPro" id="IPR013325">
    <property type="entry name" value="RNA_pol_sigma_r2"/>
</dbReference>
<organism evidence="7 8">
    <name type="scientific">Moritella viscosa</name>
    <dbReference type="NCBI Taxonomy" id="80854"/>
    <lineage>
        <taxon>Bacteria</taxon>
        <taxon>Pseudomonadati</taxon>
        <taxon>Pseudomonadota</taxon>
        <taxon>Gammaproteobacteria</taxon>
        <taxon>Alteromonadales</taxon>
        <taxon>Moritellaceae</taxon>
        <taxon>Moritella</taxon>
    </lineage>
</organism>
<name>A0ABY1HAG7_9GAMM</name>
<sequence>MTAICTVNMASIEYIYQEHRSWLSLFIQRRLSCPEATADLVQDTYLRLLMRDKLPEQQDSRRYLTHIAKGLIIDLYRRRNIETAYLELIEQEPVQISNSPESQLIVIEALVEIDALLHRLPNKARQALLMRQLEGMSYKQIAVELDVSVSSVEKYVAKALQGCLLIALQEQE</sequence>
<dbReference type="Gene3D" id="1.10.1740.10">
    <property type="match status" value="1"/>
</dbReference>
<dbReference type="GeneID" id="61295342"/>
<accession>A0ABY1HAG7</accession>
<dbReference type="InterPro" id="IPR039425">
    <property type="entry name" value="RNA_pol_sigma-70-like"/>
</dbReference>
<dbReference type="SUPFAM" id="SSF88946">
    <property type="entry name" value="Sigma2 domain of RNA polymerase sigma factors"/>
    <property type="match status" value="1"/>
</dbReference>
<dbReference type="EMBL" id="FPLJ01000039">
    <property type="protein sequence ID" value="SGY88210.1"/>
    <property type="molecule type" value="Genomic_DNA"/>
</dbReference>
<evidence type="ECO:0000313" key="7">
    <source>
        <dbReference type="EMBL" id="SGY88210.1"/>
    </source>
</evidence>
<comment type="similarity">
    <text evidence="1">Belongs to the sigma-70 factor family. ECF subfamily.</text>
</comment>
<protein>
    <submittedName>
        <fullName evidence="7">ECF subfamily RNA polymerase sigma-24 factor</fullName>
    </submittedName>
</protein>
<keyword evidence="4" id="KW-0804">Transcription</keyword>
<dbReference type="Pfam" id="PF04542">
    <property type="entry name" value="Sigma70_r2"/>
    <property type="match status" value="1"/>
</dbReference>
<dbReference type="NCBIfam" id="TIGR02937">
    <property type="entry name" value="sigma70-ECF"/>
    <property type="match status" value="1"/>
</dbReference>
<evidence type="ECO:0000313" key="8">
    <source>
        <dbReference type="Proteomes" id="UP000182660"/>
    </source>
</evidence>
<evidence type="ECO:0000256" key="1">
    <source>
        <dbReference type="ARBA" id="ARBA00010641"/>
    </source>
</evidence>
<dbReference type="InterPro" id="IPR007627">
    <property type="entry name" value="RNA_pol_sigma70_r2"/>
</dbReference>
<keyword evidence="8" id="KW-1185">Reference proteome</keyword>
<evidence type="ECO:0000256" key="4">
    <source>
        <dbReference type="ARBA" id="ARBA00023163"/>
    </source>
</evidence>
<proteinExistence type="inferred from homology"/>
<dbReference type="SUPFAM" id="SSF88659">
    <property type="entry name" value="Sigma3 and sigma4 domains of RNA polymerase sigma factors"/>
    <property type="match status" value="1"/>
</dbReference>
<dbReference type="Gene3D" id="1.10.10.10">
    <property type="entry name" value="Winged helix-like DNA-binding domain superfamily/Winged helix DNA-binding domain"/>
    <property type="match status" value="1"/>
</dbReference>
<feature type="domain" description="RNA polymerase sigma factor 70 region 4 type 2" evidence="6">
    <location>
        <begin position="111"/>
        <end position="161"/>
    </location>
</feature>
<evidence type="ECO:0000259" key="5">
    <source>
        <dbReference type="Pfam" id="PF04542"/>
    </source>
</evidence>
<dbReference type="CDD" id="cd06171">
    <property type="entry name" value="Sigma70_r4"/>
    <property type="match status" value="1"/>
</dbReference>